<proteinExistence type="predicted"/>
<dbReference type="EMBL" id="JAGINP010000001">
    <property type="protein sequence ID" value="MBP2290721.1"/>
    <property type="molecule type" value="Genomic_DNA"/>
</dbReference>
<feature type="coiled-coil region" evidence="1">
    <location>
        <begin position="66"/>
        <end position="107"/>
    </location>
</feature>
<organism evidence="3 4">
    <name type="scientific">Azospirillum rugosum</name>
    <dbReference type="NCBI Taxonomy" id="416170"/>
    <lineage>
        <taxon>Bacteria</taxon>
        <taxon>Pseudomonadati</taxon>
        <taxon>Pseudomonadota</taxon>
        <taxon>Alphaproteobacteria</taxon>
        <taxon>Rhodospirillales</taxon>
        <taxon>Azospirillaceae</taxon>
        <taxon>Azospirillum</taxon>
    </lineage>
</organism>
<accession>A0ABS4SDS7</accession>
<keyword evidence="4" id="KW-1185">Reference proteome</keyword>
<keyword evidence="1" id="KW-0175">Coiled coil</keyword>
<sequence>MSQKLMVIARNPGHYADRHRKPGERFELSSAKELAASWMEPVGWSPEVSGDKAAQPAPVTVPEEVHKAALARIDDLEQALTIVKEERDAADEAAAQARARVAELEARLSAAVAPKAEEKPPAAPVQQPKPATKTDKT</sequence>
<evidence type="ECO:0000256" key="2">
    <source>
        <dbReference type="SAM" id="MobiDB-lite"/>
    </source>
</evidence>
<dbReference type="Proteomes" id="UP000781958">
    <property type="component" value="Unassembled WGS sequence"/>
</dbReference>
<evidence type="ECO:0000313" key="4">
    <source>
        <dbReference type="Proteomes" id="UP000781958"/>
    </source>
</evidence>
<name>A0ABS4SDS7_9PROT</name>
<comment type="caution">
    <text evidence="3">The sequence shown here is derived from an EMBL/GenBank/DDBJ whole genome shotgun (WGS) entry which is preliminary data.</text>
</comment>
<dbReference type="RefSeq" id="WP_209763138.1">
    <property type="nucleotide sequence ID" value="NZ_JAGINP010000001.1"/>
</dbReference>
<reference evidence="3 4" key="1">
    <citation type="submission" date="2021-03" db="EMBL/GenBank/DDBJ databases">
        <title>Genomic Encyclopedia of Type Strains, Phase III (KMG-III): the genomes of soil and plant-associated and newly described type strains.</title>
        <authorList>
            <person name="Whitman W."/>
        </authorList>
    </citation>
    <scope>NUCLEOTIDE SEQUENCE [LARGE SCALE GENOMIC DNA]</scope>
    <source>
        <strain evidence="3 4">IMMIB AFH-6</strain>
    </source>
</reference>
<feature type="region of interest" description="Disordered" evidence="2">
    <location>
        <begin position="111"/>
        <end position="137"/>
    </location>
</feature>
<evidence type="ECO:0000256" key="1">
    <source>
        <dbReference type="SAM" id="Coils"/>
    </source>
</evidence>
<gene>
    <name evidence="3" type="ORF">J2851_000458</name>
</gene>
<protein>
    <submittedName>
        <fullName evidence="3">BMFP domain-containing protein YqiC</fullName>
    </submittedName>
</protein>
<evidence type="ECO:0000313" key="3">
    <source>
        <dbReference type="EMBL" id="MBP2290721.1"/>
    </source>
</evidence>